<evidence type="ECO:0000256" key="7">
    <source>
        <dbReference type="SAM" id="Phobius"/>
    </source>
</evidence>
<proteinExistence type="inferred from homology"/>
<keyword evidence="3 7" id="KW-1133">Transmembrane helix</keyword>
<dbReference type="PANTHER" id="PTHR33048">
    <property type="entry name" value="PTH11-LIKE INTEGRAL MEMBRANE PROTEIN (AFU_ORTHOLOGUE AFUA_5G11245)"/>
    <property type="match status" value="1"/>
</dbReference>
<dbReference type="GeneID" id="70291545"/>
<feature type="transmembrane region" description="Helical" evidence="7">
    <location>
        <begin position="240"/>
        <end position="264"/>
    </location>
</feature>
<dbReference type="InterPro" id="IPR049326">
    <property type="entry name" value="Rhodopsin_dom_fungi"/>
</dbReference>
<gene>
    <name evidence="9" type="ORF">F5Z01DRAFT_552881</name>
</gene>
<dbReference type="Pfam" id="PF20684">
    <property type="entry name" value="Fung_rhodopsin"/>
    <property type="match status" value="1"/>
</dbReference>
<comment type="similarity">
    <text evidence="5">Belongs to the SAT4 family.</text>
</comment>
<protein>
    <recommendedName>
        <fullName evidence="8">Rhodopsin domain-containing protein</fullName>
    </recommendedName>
</protein>
<keyword evidence="10" id="KW-1185">Reference proteome</keyword>
<feature type="compositionally biased region" description="Polar residues" evidence="6">
    <location>
        <begin position="420"/>
        <end position="429"/>
    </location>
</feature>
<comment type="caution">
    <text evidence="9">The sequence shown here is derived from an EMBL/GenBank/DDBJ whole genome shotgun (WGS) entry which is preliminary data.</text>
</comment>
<evidence type="ECO:0000256" key="1">
    <source>
        <dbReference type="ARBA" id="ARBA00004141"/>
    </source>
</evidence>
<feature type="transmembrane region" description="Helical" evidence="7">
    <location>
        <begin position="34"/>
        <end position="55"/>
    </location>
</feature>
<feature type="transmembrane region" description="Helical" evidence="7">
    <location>
        <begin position="205"/>
        <end position="228"/>
    </location>
</feature>
<evidence type="ECO:0000256" key="4">
    <source>
        <dbReference type="ARBA" id="ARBA00023136"/>
    </source>
</evidence>
<evidence type="ECO:0000256" key="2">
    <source>
        <dbReference type="ARBA" id="ARBA00022692"/>
    </source>
</evidence>
<sequence>MSQQQQQQQPGGGPTPPELVALAPQAYYQKPEHLLAASIAFIVLTTVCVALRFGIRRWQGSTFRMDDWLLVPATGLTVAMSVLVIYGVRKGAVAYRLEFPEDFTANPLTLETDQTSLMARIEYGFTIMLPLALGCSKLSFLFFYHRIFAVNRKGAISWFLRALMVLVVLWSVAFCFGTVFECGTDFGIIWGPTIVMVEKCVNTMLMIYAFCISDFITDAIIILIPVPLIWKLQLPRAKKLATSAIFLLGAGTLGASFCRLYFTAQAVNAGFDPKEDEILTITLYLYWGLVESGVAIVAACLPSLSFIFKASSVNNVFDKSRTIFTSSSSRKSLHTTSHSSARYEHTADMKRNLHALDSQSDDSGIGLQGRVHVEDNTRSSREPIMDDAVSAVSALSAHPSVVSNLSRGSNRLEQDPRNFDSYTTDSSWRTRGPSVPDVNEEFLAPPPPSHHMRDFRGSPV</sequence>
<dbReference type="Proteomes" id="UP000887229">
    <property type="component" value="Unassembled WGS sequence"/>
</dbReference>
<dbReference type="GO" id="GO:0016020">
    <property type="term" value="C:membrane"/>
    <property type="evidence" value="ECO:0007669"/>
    <property type="project" value="UniProtKB-SubCell"/>
</dbReference>
<feature type="transmembrane region" description="Helical" evidence="7">
    <location>
        <begin position="156"/>
        <end position="180"/>
    </location>
</feature>
<keyword evidence="4 7" id="KW-0472">Membrane</keyword>
<feature type="transmembrane region" description="Helical" evidence="7">
    <location>
        <begin position="67"/>
        <end position="88"/>
    </location>
</feature>
<reference evidence="9" key="1">
    <citation type="journal article" date="2021" name="IMA Fungus">
        <title>Genomic characterization of three marine fungi, including Emericellopsis atlantica sp. nov. with signatures of a generalist lifestyle and marine biomass degradation.</title>
        <authorList>
            <person name="Hagestad O.C."/>
            <person name="Hou L."/>
            <person name="Andersen J.H."/>
            <person name="Hansen E.H."/>
            <person name="Altermark B."/>
            <person name="Li C."/>
            <person name="Kuhnert E."/>
            <person name="Cox R.J."/>
            <person name="Crous P.W."/>
            <person name="Spatafora J.W."/>
            <person name="Lail K."/>
            <person name="Amirebrahimi M."/>
            <person name="Lipzen A."/>
            <person name="Pangilinan J."/>
            <person name="Andreopoulos W."/>
            <person name="Hayes R.D."/>
            <person name="Ng V."/>
            <person name="Grigoriev I.V."/>
            <person name="Jackson S.A."/>
            <person name="Sutton T.D.S."/>
            <person name="Dobson A.D.W."/>
            <person name="Rama T."/>
        </authorList>
    </citation>
    <scope>NUCLEOTIDE SEQUENCE</scope>
    <source>
        <strain evidence="9">TS7</strain>
    </source>
</reference>
<keyword evidence="2 7" id="KW-0812">Transmembrane</keyword>
<evidence type="ECO:0000256" key="5">
    <source>
        <dbReference type="ARBA" id="ARBA00038359"/>
    </source>
</evidence>
<feature type="transmembrane region" description="Helical" evidence="7">
    <location>
        <begin position="123"/>
        <end position="144"/>
    </location>
</feature>
<evidence type="ECO:0000313" key="9">
    <source>
        <dbReference type="EMBL" id="KAG9255695.1"/>
    </source>
</evidence>
<feature type="compositionally biased region" description="Basic and acidic residues" evidence="6">
    <location>
        <begin position="451"/>
        <end position="460"/>
    </location>
</feature>
<comment type="subcellular location">
    <subcellularLocation>
        <location evidence="1">Membrane</location>
        <topology evidence="1">Multi-pass membrane protein</topology>
    </subcellularLocation>
</comment>
<dbReference type="EMBL" id="MU251250">
    <property type="protein sequence ID" value="KAG9255695.1"/>
    <property type="molecule type" value="Genomic_DNA"/>
</dbReference>
<feature type="region of interest" description="Disordered" evidence="6">
    <location>
        <begin position="401"/>
        <end position="460"/>
    </location>
</feature>
<dbReference type="AlphaFoldDB" id="A0A9P7ZQ79"/>
<dbReference type="InterPro" id="IPR052337">
    <property type="entry name" value="SAT4-like"/>
</dbReference>
<evidence type="ECO:0000256" key="6">
    <source>
        <dbReference type="SAM" id="MobiDB-lite"/>
    </source>
</evidence>
<feature type="domain" description="Rhodopsin" evidence="8">
    <location>
        <begin position="51"/>
        <end position="309"/>
    </location>
</feature>
<accession>A0A9P7ZQ79</accession>
<organism evidence="9 10">
    <name type="scientific">Emericellopsis atlantica</name>
    <dbReference type="NCBI Taxonomy" id="2614577"/>
    <lineage>
        <taxon>Eukaryota</taxon>
        <taxon>Fungi</taxon>
        <taxon>Dikarya</taxon>
        <taxon>Ascomycota</taxon>
        <taxon>Pezizomycotina</taxon>
        <taxon>Sordariomycetes</taxon>
        <taxon>Hypocreomycetidae</taxon>
        <taxon>Hypocreales</taxon>
        <taxon>Bionectriaceae</taxon>
        <taxon>Emericellopsis</taxon>
    </lineage>
</organism>
<dbReference type="RefSeq" id="XP_046119619.1">
    <property type="nucleotide sequence ID" value="XM_046260642.1"/>
</dbReference>
<evidence type="ECO:0000313" key="10">
    <source>
        <dbReference type="Proteomes" id="UP000887229"/>
    </source>
</evidence>
<evidence type="ECO:0000259" key="8">
    <source>
        <dbReference type="Pfam" id="PF20684"/>
    </source>
</evidence>
<feature type="transmembrane region" description="Helical" evidence="7">
    <location>
        <begin position="284"/>
        <end position="308"/>
    </location>
</feature>
<dbReference type="PANTHER" id="PTHR33048:SF157">
    <property type="entry name" value="INTEGRAL MEMBRANE PROTEIN"/>
    <property type="match status" value="1"/>
</dbReference>
<name>A0A9P7ZQ79_9HYPO</name>
<evidence type="ECO:0000256" key="3">
    <source>
        <dbReference type="ARBA" id="ARBA00022989"/>
    </source>
</evidence>
<dbReference type="OrthoDB" id="5393606at2759"/>